<accession>A0AB39XWV4</accession>
<evidence type="ECO:0000256" key="1">
    <source>
        <dbReference type="SAM" id="MobiDB-lite"/>
    </source>
</evidence>
<dbReference type="AlphaFoldDB" id="A0AB39XWV4"/>
<dbReference type="EMBL" id="CP165727">
    <property type="protein sequence ID" value="XDV62054.1"/>
    <property type="molecule type" value="Genomic_DNA"/>
</dbReference>
<feature type="region of interest" description="Disordered" evidence="1">
    <location>
        <begin position="10"/>
        <end position="33"/>
    </location>
</feature>
<protein>
    <submittedName>
        <fullName evidence="2">Uncharacterized protein</fullName>
    </submittedName>
</protein>
<dbReference type="RefSeq" id="WP_369776774.1">
    <property type="nucleotide sequence ID" value="NZ_CP165727.1"/>
</dbReference>
<evidence type="ECO:0000313" key="2">
    <source>
        <dbReference type="EMBL" id="XDV62054.1"/>
    </source>
</evidence>
<sequence>MDLTHLMARAESDTETMDRSGTSTLRLGKPDDGRCGSGLPREAVLTFAGGLLPVRLHGAVLHSCPSGTTTLSGLARSGALAPGGELCLPLVEYGNRRWSVADVQVEVSPTDDRHDRVIVSWHSGLELEAVDPNGRYRVEVAWLLRARTLKLLSLDELIDGRLAPHALALASGLRDPHVARRLELACNEIATRDPLVTPRRSRRSAETGPLRLLHDVTAAGGHLAATTGMVRARAESRDRLAVLSLVTFPLKMPAAPDAPVLLVNAGAPTLDILRACETIAAEERTRIHALSDVAAGPASCGETAFEAARAALHRRYTRPLPHRRRPGPPSP</sequence>
<reference evidence="2" key="1">
    <citation type="submission" date="2024-08" db="EMBL/GenBank/DDBJ databases">
        <authorList>
            <person name="Yu S.T."/>
        </authorList>
    </citation>
    <scope>NUCLEOTIDE SEQUENCE</scope>
    <source>
        <strain evidence="2">R33</strain>
    </source>
</reference>
<name>A0AB39XWV4_9ACTN</name>
<organism evidence="2">
    <name type="scientific">Streptomyces sp. R33</name>
    <dbReference type="NCBI Taxonomy" id="3238629"/>
    <lineage>
        <taxon>Bacteria</taxon>
        <taxon>Bacillati</taxon>
        <taxon>Actinomycetota</taxon>
        <taxon>Actinomycetes</taxon>
        <taxon>Kitasatosporales</taxon>
        <taxon>Streptomycetaceae</taxon>
        <taxon>Streptomyces</taxon>
    </lineage>
</organism>
<gene>
    <name evidence="2" type="ORF">AB5J51_03455</name>
</gene>
<proteinExistence type="predicted"/>